<sequence length="412" mass="44225">MAPVLQASSASQIPHFSPAELSYLYTSLALPDGSIRPDGRSPTQFRPLTAETGILPGASGSARIGFADGTQAIVGIKAEVEKTVLPSDTLDLRQLHLQDQANYAGGDDADGGRERSSATTGQSSWVQMSIEIPGFRDDDALPVFLSEMMRESLVGSAATATGGTDGESRGKFAGLKGRLVINRRWHWRLYLDILLLSPPLSYPLPLLSLTTHLALLSTRLPKLKSKKEEDPLFDDDWNAAEYLYPRPSPAYDSRMGREGPSHQLVRPPVTLLIISAGDNIIFDPSREEIAVADSVLAVSIGREDEDPKANNAKLKLLSIRTIDPPSRLTQPGVPDSENATTLAASTSTTADEVGSQNPSSTAMGSGEEVPGVWRPRRGGVKRSLISRMVKMVLEKGGVGEEVMEGLEGVEVC</sequence>
<evidence type="ECO:0000256" key="2">
    <source>
        <dbReference type="ARBA" id="ARBA00004604"/>
    </source>
</evidence>
<evidence type="ECO:0000313" key="8">
    <source>
        <dbReference type="EMBL" id="OXV09735.1"/>
    </source>
</evidence>
<dbReference type="InterPro" id="IPR020568">
    <property type="entry name" value="Ribosomal_Su5_D2-typ_SF"/>
</dbReference>
<evidence type="ECO:0000256" key="4">
    <source>
        <dbReference type="ARBA" id="ARBA00022490"/>
    </source>
</evidence>
<dbReference type="InterPro" id="IPR050590">
    <property type="entry name" value="Exosome_comp_Rrp42_subfam"/>
</dbReference>
<evidence type="ECO:0000256" key="6">
    <source>
        <dbReference type="ARBA" id="ARBA00042523"/>
    </source>
</evidence>
<dbReference type="GO" id="GO:0034475">
    <property type="term" value="P:U4 snRNA 3'-end processing"/>
    <property type="evidence" value="ECO:0007669"/>
    <property type="project" value="TreeGrafter"/>
</dbReference>
<evidence type="ECO:0000256" key="3">
    <source>
        <dbReference type="ARBA" id="ARBA00006678"/>
    </source>
</evidence>
<keyword evidence="5" id="KW-0271">Exosome</keyword>
<dbReference type="SUPFAM" id="SSF54211">
    <property type="entry name" value="Ribosomal protein S5 domain 2-like"/>
    <property type="match status" value="1"/>
</dbReference>
<dbReference type="GO" id="GO:0000176">
    <property type="term" value="C:nuclear exosome (RNase complex)"/>
    <property type="evidence" value="ECO:0007669"/>
    <property type="project" value="TreeGrafter"/>
</dbReference>
<feature type="region of interest" description="Disordered" evidence="7">
    <location>
        <begin position="324"/>
        <end position="375"/>
    </location>
</feature>
<accession>A0A232LZZ4</accession>
<feature type="compositionally biased region" description="Low complexity" evidence="7">
    <location>
        <begin position="339"/>
        <end position="350"/>
    </location>
</feature>
<dbReference type="PANTHER" id="PTHR11097:SF8">
    <property type="entry name" value="EXOSOME COMPLEX COMPONENT RRP42"/>
    <property type="match status" value="1"/>
</dbReference>
<name>A0A232LZZ4_9EURO</name>
<keyword evidence="4" id="KW-0963">Cytoplasm</keyword>
<reference evidence="8 9" key="1">
    <citation type="journal article" date="2015" name="Environ. Microbiol.">
        <title>Metagenome sequence of Elaphomyces granulatus from sporocarp tissue reveals Ascomycota ectomycorrhizal fingerprints of genome expansion and a Proteobacteria-rich microbiome.</title>
        <authorList>
            <person name="Quandt C.A."/>
            <person name="Kohler A."/>
            <person name="Hesse C.N."/>
            <person name="Sharpton T.J."/>
            <person name="Martin F."/>
            <person name="Spatafora J.W."/>
        </authorList>
    </citation>
    <scope>NUCLEOTIDE SEQUENCE [LARGE SCALE GENOMIC DNA]</scope>
    <source>
        <strain evidence="8 9">OSC145934</strain>
    </source>
</reference>
<evidence type="ECO:0000256" key="5">
    <source>
        <dbReference type="ARBA" id="ARBA00022835"/>
    </source>
</evidence>
<dbReference type="GO" id="GO:0005730">
    <property type="term" value="C:nucleolus"/>
    <property type="evidence" value="ECO:0007669"/>
    <property type="project" value="UniProtKB-SubCell"/>
</dbReference>
<dbReference type="AlphaFoldDB" id="A0A232LZZ4"/>
<proteinExistence type="inferred from homology"/>
<dbReference type="GO" id="GO:0034473">
    <property type="term" value="P:U1 snRNA 3'-end processing"/>
    <property type="evidence" value="ECO:0007669"/>
    <property type="project" value="TreeGrafter"/>
</dbReference>
<dbReference type="OrthoDB" id="272245at2759"/>
<evidence type="ECO:0000256" key="1">
    <source>
        <dbReference type="ARBA" id="ARBA00004496"/>
    </source>
</evidence>
<dbReference type="GO" id="GO:0071038">
    <property type="term" value="P:TRAMP-dependent tRNA surveillance pathway"/>
    <property type="evidence" value="ECO:0007669"/>
    <property type="project" value="TreeGrafter"/>
</dbReference>
<evidence type="ECO:0000313" key="9">
    <source>
        <dbReference type="Proteomes" id="UP000243515"/>
    </source>
</evidence>
<dbReference type="GO" id="GO:0071028">
    <property type="term" value="P:nuclear mRNA surveillance"/>
    <property type="evidence" value="ECO:0007669"/>
    <property type="project" value="TreeGrafter"/>
</dbReference>
<dbReference type="Proteomes" id="UP000243515">
    <property type="component" value="Unassembled WGS sequence"/>
</dbReference>
<feature type="compositionally biased region" description="Polar residues" evidence="7">
    <location>
        <begin position="354"/>
        <end position="363"/>
    </location>
</feature>
<organism evidence="8 9">
    <name type="scientific">Elaphomyces granulatus</name>
    <dbReference type="NCBI Taxonomy" id="519963"/>
    <lineage>
        <taxon>Eukaryota</taxon>
        <taxon>Fungi</taxon>
        <taxon>Dikarya</taxon>
        <taxon>Ascomycota</taxon>
        <taxon>Pezizomycotina</taxon>
        <taxon>Eurotiomycetes</taxon>
        <taxon>Eurotiomycetidae</taxon>
        <taxon>Eurotiales</taxon>
        <taxon>Elaphomycetaceae</taxon>
        <taxon>Elaphomyces</taxon>
    </lineage>
</organism>
<dbReference type="GO" id="GO:0000467">
    <property type="term" value="P:exonucleolytic trimming to generate mature 3'-end of 5.8S rRNA from tricistronic rRNA transcript (SSU-rRNA, 5.8S rRNA, LSU-rRNA)"/>
    <property type="evidence" value="ECO:0007669"/>
    <property type="project" value="TreeGrafter"/>
</dbReference>
<keyword evidence="9" id="KW-1185">Reference proteome</keyword>
<dbReference type="GO" id="GO:0016075">
    <property type="term" value="P:rRNA catabolic process"/>
    <property type="evidence" value="ECO:0007669"/>
    <property type="project" value="TreeGrafter"/>
</dbReference>
<comment type="subcellular location">
    <subcellularLocation>
        <location evidence="1">Cytoplasm</location>
    </subcellularLocation>
    <subcellularLocation>
        <location evidence="2">Nucleus</location>
        <location evidence="2">Nucleolus</location>
    </subcellularLocation>
</comment>
<dbReference type="EMBL" id="NPHW01003358">
    <property type="protein sequence ID" value="OXV09735.1"/>
    <property type="molecule type" value="Genomic_DNA"/>
</dbReference>
<dbReference type="GO" id="GO:0000177">
    <property type="term" value="C:cytoplasmic exosome (RNase complex)"/>
    <property type="evidence" value="ECO:0007669"/>
    <property type="project" value="TreeGrafter"/>
</dbReference>
<dbReference type="InterPro" id="IPR027408">
    <property type="entry name" value="PNPase/RNase_PH_dom_sf"/>
</dbReference>
<dbReference type="GO" id="GO:0071035">
    <property type="term" value="P:nuclear polyadenylation-dependent rRNA catabolic process"/>
    <property type="evidence" value="ECO:0007669"/>
    <property type="project" value="TreeGrafter"/>
</dbReference>
<dbReference type="GO" id="GO:0034476">
    <property type="term" value="P:U5 snRNA 3'-end processing"/>
    <property type="evidence" value="ECO:0007669"/>
    <property type="project" value="TreeGrafter"/>
</dbReference>
<feature type="region of interest" description="Disordered" evidence="7">
    <location>
        <begin position="102"/>
        <end position="123"/>
    </location>
</feature>
<comment type="caution">
    <text evidence="8">The sequence shown here is derived from an EMBL/GenBank/DDBJ whole genome shotgun (WGS) entry which is preliminary data.</text>
</comment>
<dbReference type="GO" id="GO:0035925">
    <property type="term" value="F:mRNA 3'-UTR AU-rich region binding"/>
    <property type="evidence" value="ECO:0007669"/>
    <property type="project" value="TreeGrafter"/>
</dbReference>
<comment type="similarity">
    <text evidence="3">Belongs to the RNase PH family.</text>
</comment>
<dbReference type="Gene3D" id="3.30.230.70">
    <property type="entry name" value="GHMP Kinase, N-terminal domain"/>
    <property type="match status" value="1"/>
</dbReference>
<protein>
    <recommendedName>
        <fullName evidence="6">Ribosomal RNA-processing protein 42</fullName>
    </recommendedName>
</protein>
<evidence type="ECO:0000256" key="7">
    <source>
        <dbReference type="SAM" id="MobiDB-lite"/>
    </source>
</evidence>
<dbReference type="PANTHER" id="PTHR11097">
    <property type="entry name" value="EXOSOME COMPLEX EXONUCLEASE RIBOSOMAL RNA PROCESSING PROTEIN"/>
    <property type="match status" value="1"/>
</dbReference>
<gene>
    <name evidence="8" type="ORF">Egran_02502</name>
</gene>